<dbReference type="RefSeq" id="WP_269762489.1">
    <property type="nucleotide sequence ID" value="NZ_JAPZED010000003.1"/>
</dbReference>
<evidence type="ECO:0000313" key="2">
    <source>
        <dbReference type="EMBL" id="MCZ7693452.1"/>
    </source>
</evidence>
<keyword evidence="1" id="KW-0812">Transmembrane</keyword>
<reference evidence="2" key="1">
    <citation type="submission" date="2022-12" db="EMBL/GenBank/DDBJ databases">
        <title>Genome of R. gnavus strain RSHDN_123.</title>
        <authorList>
            <person name="Abdugheni R."/>
        </authorList>
    </citation>
    <scope>NUCLEOTIDE SEQUENCE</scope>
    <source>
        <strain evidence="2">RSHDN_123</strain>
    </source>
</reference>
<feature type="transmembrane region" description="Helical" evidence="1">
    <location>
        <begin position="84"/>
        <end position="102"/>
    </location>
</feature>
<proteinExistence type="predicted"/>
<evidence type="ECO:0000256" key="1">
    <source>
        <dbReference type="SAM" id="Phobius"/>
    </source>
</evidence>
<sequence>MKKIFSGSTLKLIAVCAMLIDHVGVVVLKNGIALKASYSMFSDEQFTTLLNTIDIFNVIGALAFPVFCFLLVEGFMHTHDVKKYFLNLLLFAVISEPIYDLANCGHLFSVDQQNVIFTLLLGLLAICIMKKSKNSLPVAVIAILAISYLSYMCMLDGSYYGIGLISIFYLCYEKPMLKYIVTIIFMFVCGLDFTLNGLFNGYFIMSVVSVIVISMYNGKRGMKLKYFFYLFYPVHLLILYLISMGIDKYML</sequence>
<keyword evidence="1" id="KW-0472">Membrane</keyword>
<feature type="transmembrane region" description="Helical" evidence="1">
    <location>
        <begin position="226"/>
        <end position="246"/>
    </location>
</feature>
<accession>A0A9X3HMV5</accession>
<dbReference type="Pfam" id="PF05857">
    <property type="entry name" value="TraX"/>
    <property type="match status" value="1"/>
</dbReference>
<protein>
    <submittedName>
        <fullName evidence="2">TraX family protein</fullName>
    </submittedName>
</protein>
<feature type="transmembrane region" description="Helical" evidence="1">
    <location>
        <begin position="157"/>
        <end position="172"/>
    </location>
</feature>
<gene>
    <name evidence="2" type="ORF">O8D18_05280</name>
</gene>
<evidence type="ECO:0000313" key="3">
    <source>
        <dbReference type="Proteomes" id="UP001148455"/>
    </source>
</evidence>
<organism evidence="2 3">
    <name type="scientific">Mediterraneibacter gnavus</name>
    <name type="common">Ruminococcus gnavus</name>
    <dbReference type="NCBI Taxonomy" id="33038"/>
    <lineage>
        <taxon>Bacteria</taxon>
        <taxon>Bacillati</taxon>
        <taxon>Bacillota</taxon>
        <taxon>Clostridia</taxon>
        <taxon>Lachnospirales</taxon>
        <taxon>Lachnospiraceae</taxon>
        <taxon>Mediterraneibacter</taxon>
    </lineage>
</organism>
<feature type="transmembrane region" description="Helical" evidence="1">
    <location>
        <begin position="114"/>
        <end position="129"/>
    </location>
</feature>
<dbReference type="InterPro" id="IPR008875">
    <property type="entry name" value="TraX"/>
</dbReference>
<feature type="transmembrane region" description="Helical" evidence="1">
    <location>
        <begin position="52"/>
        <end position="72"/>
    </location>
</feature>
<dbReference type="Proteomes" id="UP001148455">
    <property type="component" value="Unassembled WGS sequence"/>
</dbReference>
<keyword evidence="1" id="KW-1133">Transmembrane helix</keyword>
<name>A0A9X3HMV5_MEDGN</name>
<dbReference type="AlphaFoldDB" id="A0A9X3HMV5"/>
<feature type="transmembrane region" description="Helical" evidence="1">
    <location>
        <begin position="179"/>
        <end position="195"/>
    </location>
</feature>
<feature type="transmembrane region" description="Helical" evidence="1">
    <location>
        <begin position="12"/>
        <end position="32"/>
    </location>
</feature>
<dbReference type="EMBL" id="JAPZED010000003">
    <property type="protein sequence ID" value="MCZ7693452.1"/>
    <property type="molecule type" value="Genomic_DNA"/>
</dbReference>
<comment type="caution">
    <text evidence="2">The sequence shown here is derived from an EMBL/GenBank/DDBJ whole genome shotgun (WGS) entry which is preliminary data.</text>
</comment>